<dbReference type="OrthoDB" id="9773217at2"/>
<keyword evidence="7" id="KW-0290">Folate-binding</keyword>
<dbReference type="GO" id="GO:0005737">
    <property type="term" value="C:cytoplasm"/>
    <property type="evidence" value="ECO:0007669"/>
    <property type="project" value="UniProtKB-SubCell"/>
</dbReference>
<keyword evidence="11" id="KW-1185">Reference proteome</keyword>
<dbReference type="Proteomes" id="UP000248745">
    <property type="component" value="Unassembled WGS sequence"/>
</dbReference>
<dbReference type="InterPro" id="IPR022384">
    <property type="entry name" value="FormiminoTrfase_cat_dom_sf"/>
</dbReference>
<dbReference type="EC" id="2.1.2.5" evidence="3"/>
<keyword evidence="4" id="KW-0963">Cytoplasm</keyword>
<dbReference type="SUPFAM" id="SSF55116">
    <property type="entry name" value="Formiminotransferase domain of formiminotransferase-cyclodeaminase"/>
    <property type="match status" value="2"/>
</dbReference>
<dbReference type="Pfam" id="PF02971">
    <property type="entry name" value="FTCD"/>
    <property type="match status" value="1"/>
</dbReference>
<feature type="domain" description="Formiminotransferase N-terminal subdomain" evidence="9">
    <location>
        <begin position="6"/>
        <end position="182"/>
    </location>
</feature>
<evidence type="ECO:0000256" key="2">
    <source>
        <dbReference type="ARBA" id="ARBA00005082"/>
    </source>
</evidence>
<dbReference type="Gene3D" id="3.30.70.670">
    <property type="entry name" value="Formiminotransferase, C-terminal subdomain"/>
    <property type="match status" value="1"/>
</dbReference>
<dbReference type="InterPro" id="IPR012886">
    <property type="entry name" value="Formiminotransferase_N"/>
</dbReference>
<comment type="subcellular location">
    <subcellularLocation>
        <location evidence="1">Cytoplasm</location>
    </subcellularLocation>
</comment>
<sequence>MSEKQTILECVPNFSEGKDPVKINAIADAIRSVPGVKLLHIDISPAANRTVMTFAGEPEAVVEAAFRAIKKASEIIDMREQGGVHPRIGATDVCPLVPLSGITMDEAVAWSKNLAERAGALGIPVYLYEYSAEKPYRKALPDIRKGEYEGLAEKMKNAEWVPDFGPKEFVPEKGATVIGARDILVAFNISLNTQDVTKASYIADRIRERGHFITENGKRKRIPGLMPKVRAIGWYMADFECAQVSMNLLDYRISSPLQVWEACTAVASELGVTLLGSELIGLMPEACLIEAGTFSYLKRQLPIPEDRQLLIYAAIEYLGLNKVKPFDPQEKILEYALNNEQLTFR</sequence>
<proteinExistence type="predicted"/>
<dbReference type="GO" id="GO:0019557">
    <property type="term" value="P:L-histidine catabolic process to glutamate and formate"/>
    <property type="evidence" value="ECO:0007669"/>
    <property type="project" value="UniProtKB-UniPathway"/>
</dbReference>
<dbReference type="UniPathway" id="UPA00379">
    <property type="reaction ID" value="UER00555"/>
</dbReference>
<evidence type="ECO:0000256" key="6">
    <source>
        <dbReference type="ARBA" id="ARBA00022808"/>
    </source>
</evidence>
<dbReference type="GO" id="GO:0005542">
    <property type="term" value="F:folic acid binding"/>
    <property type="evidence" value="ECO:0007669"/>
    <property type="project" value="UniProtKB-KW"/>
</dbReference>
<dbReference type="GO" id="GO:0019556">
    <property type="term" value="P:L-histidine catabolic process to glutamate and formamide"/>
    <property type="evidence" value="ECO:0007669"/>
    <property type="project" value="UniProtKB-UniPathway"/>
</dbReference>
<dbReference type="EMBL" id="QKTW01000026">
    <property type="protein sequence ID" value="PZF71209.1"/>
    <property type="molecule type" value="Genomic_DNA"/>
</dbReference>
<evidence type="ECO:0000256" key="5">
    <source>
        <dbReference type="ARBA" id="ARBA00022679"/>
    </source>
</evidence>
<evidence type="ECO:0000259" key="9">
    <source>
        <dbReference type="SMART" id="SM01222"/>
    </source>
</evidence>
<evidence type="ECO:0000256" key="3">
    <source>
        <dbReference type="ARBA" id="ARBA00012252"/>
    </source>
</evidence>
<evidence type="ECO:0000313" key="11">
    <source>
        <dbReference type="Proteomes" id="UP000248745"/>
    </source>
</evidence>
<evidence type="ECO:0000256" key="7">
    <source>
        <dbReference type="ARBA" id="ARBA00022954"/>
    </source>
</evidence>
<dbReference type="SMART" id="SM01222">
    <property type="entry name" value="FTCD_N"/>
    <property type="match status" value="1"/>
</dbReference>
<name>A0A2W2B4R5_9BACT</name>
<evidence type="ECO:0000256" key="1">
    <source>
        <dbReference type="ARBA" id="ARBA00004496"/>
    </source>
</evidence>
<feature type="domain" description="Formiminotransferase C-terminal subdomain" evidence="8">
    <location>
        <begin position="183"/>
        <end position="336"/>
    </location>
</feature>
<protein>
    <recommendedName>
        <fullName evidence="3">glutamate formimidoyltransferase</fullName>
        <ecNumber evidence="3">2.1.2.5</ecNumber>
    </recommendedName>
</protein>
<dbReference type="InterPro" id="IPR051623">
    <property type="entry name" value="FTCD"/>
</dbReference>
<dbReference type="InterPro" id="IPR004227">
    <property type="entry name" value="Formiminotransferase_cat"/>
</dbReference>
<accession>A0A2W2B4R5</accession>
<dbReference type="InterPro" id="IPR013802">
    <property type="entry name" value="Formiminotransferase_C"/>
</dbReference>
<evidence type="ECO:0000259" key="8">
    <source>
        <dbReference type="SMART" id="SM01221"/>
    </source>
</evidence>
<dbReference type="GO" id="GO:0030409">
    <property type="term" value="F:glutamate formimidoyltransferase activity"/>
    <property type="evidence" value="ECO:0007669"/>
    <property type="project" value="UniProtKB-EC"/>
</dbReference>
<dbReference type="PANTHER" id="PTHR12234">
    <property type="entry name" value="FORMIMINOTRANSFERASE-CYCLODEAMINASE"/>
    <property type="match status" value="1"/>
</dbReference>
<dbReference type="PANTHER" id="PTHR12234:SF0">
    <property type="entry name" value="FORMIMIDOYLTRANSFERASE-CYCLODEAMINASE"/>
    <property type="match status" value="1"/>
</dbReference>
<keyword evidence="6" id="KW-0369">Histidine metabolism</keyword>
<organism evidence="10 11">
    <name type="scientific">Taibaiella soli</name>
    <dbReference type="NCBI Taxonomy" id="1649169"/>
    <lineage>
        <taxon>Bacteria</taxon>
        <taxon>Pseudomonadati</taxon>
        <taxon>Bacteroidota</taxon>
        <taxon>Chitinophagia</taxon>
        <taxon>Chitinophagales</taxon>
        <taxon>Chitinophagaceae</taxon>
        <taxon>Taibaiella</taxon>
    </lineage>
</organism>
<comment type="caution">
    <text evidence="10">The sequence shown here is derived from an EMBL/GenBank/DDBJ whole genome shotgun (WGS) entry which is preliminary data.</text>
</comment>
<evidence type="ECO:0000313" key="10">
    <source>
        <dbReference type="EMBL" id="PZF71209.1"/>
    </source>
</evidence>
<dbReference type="SMART" id="SM01221">
    <property type="entry name" value="FTCD"/>
    <property type="match status" value="1"/>
</dbReference>
<dbReference type="NCBIfam" id="TIGR02024">
    <property type="entry name" value="FtcD"/>
    <property type="match status" value="1"/>
</dbReference>
<dbReference type="Gene3D" id="3.30.990.10">
    <property type="entry name" value="Formiminotransferase, N-terminal subdomain"/>
    <property type="match status" value="1"/>
</dbReference>
<dbReference type="InterPro" id="IPR037070">
    <property type="entry name" value="Formiminotransferase_C_sf"/>
</dbReference>
<dbReference type="InterPro" id="IPR037064">
    <property type="entry name" value="Formiminotransferase_N_sf"/>
</dbReference>
<dbReference type="Pfam" id="PF07837">
    <property type="entry name" value="FTCD_N"/>
    <property type="match status" value="1"/>
</dbReference>
<keyword evidence="5 10" id="KW-0808">Transferase</keyword>
<evidence type="ECO:0000256" key="4">
    <source>
        <dbReference type="ARBA" id="ARBA00022490"/>
    </source>
</evidence>
<gene>
    <name evidence="10" type="primary">ftcD</name>
    <name evidence="10" type="ORF">DN068_19750</name>
</gene>
<reference evidence="10 11" key="1">
    <citation type="submission" date="2018-06" db="EMBL/GenBank/DDBJ databases">
        <title>Mucibacter soli gen. nov., sp. nov., a new member of the family Chitinophagaceae producing mucin.</title>
        <authorList>
            <person name="Kim M.-K."/>
            <person name="Park S."/>
            <person name="Kim T.-S."/>
            <person name="Joung Y."/>
            <person name="Han J.-H."/>
            <person name="Kim S.B."/>
        </authorList>
    </citation>
    <scope>NUCLEOTIDE SEQUENCE [LARGE SCALE GENOMIC DNA]</scope>
    <source>
        <strain evidence="10 11">R1-15</strain>
    </source>
</reference>
<dbReference type="RefSeq" id="WP_111000677.1">
    <property type="nucleotide sequence ID" value="NZ_QKTW01000026.1"/>
</dbReference>
<dbReference type="AlphaFoldDB" id="A0A2W2B4R5"/>
<comment type="pathway">
    <text evidence="2">Amino-acid degradation; L-histidine degradation into L-glutamate; L-glutamate from N-formimidoyl-L-glutamate (transferase route): step 1/1.</text>
</comment>